<gene>
    <name evidence="4" type="ORF">I7V27_13550</name>
</gene>
<dbReference type="InterPro" id="IPR038500">
    <property type="entry name" value="Antitermination_sf"/>
</dbReference>
<evidence type="ECO:0000256" key="1">
    <source>
        <dbReference type="ARBA" id="ARBA00023015"/>
    </source>
</evidence>
<evidence type="ECO:0000313" key="4">
    <source>
        <dbReference type="EMBL" id="MBL5935463.1"/>
    </source>
</evidence>
<evidence type="ECO:0000313" key="5">
    <source>
        <dbReference type="Proteomes" id="UP000653275"/>
    </source>
</evidence>
<comment type="caution">
    <text evidence="4">The sequence shown here is derived from an EMBL/GenBank/DDBJ whole genome shotgun (WGS) entry which is preliminary data.</text>
</comment>
<dbReference type="GO" id="GO:0003677">
    <property type="term" value="F:DNA binding"/>
    <property type="evidence" value="ECO:0007669"/>
    <property type="project" value="UniProtKB-KW"/>
</dbReference>
<dbReference type="AlphaFoldDB" id="A0AAP2AEN3"/>
<organism evidence="4 5">
    <name type="scientific">Lelliottia amnigena</name>
    <name type="common">Enterobacter amnigenus</name>
    <dbReference type="NCBI Taxonomy" id="61646"/>
    <lineage>
        <taxon>Bacteria</taxon>
        <taxon>Pseudomonadati</taxon>
        <taxon>Pseudomonadota</taxon>
        <taxon>Gammaproteobacteria</taxon>
        <taxon>Enterobacterales</taxon>
        <taxon>Enterobacteriaceae</taxon>
        <taxon>Lelliottia</taxon>
    </lineage>
</organism>
<evidence type="ECO:0000256" key="2">
    <source>
        <dbReference type="ARBA" id="ARBA00023125"/>
    </source>
</evidence>
<dbReference type="GO" id="GO:0006355">
    <property type="term" value="P:regulation of DNA-templated transcription"/>
    <property type="evidence" value="ECO:0007669"/>
    <property type="project" value="InterPro"/>
</dbReference>
<keyword evidence="1" id="KW-0805">Transcription regulation</keyword>
<keyword evidence="2" id="KW-0238">DNA-binding</keyword>
<reference evidence="4" key="1">
    <citation type="submission" date="2020-12" db="EMBL/GenBank/DDBJ databases">
        <title>Draft genome sequence of Enterobacter spp., Lelliottia spp. and Serratia spp. isolated from drinking water reservoirs and lakes.</title>
        <authorList>
            <person name="Reitter C."/>
            <person name="Neuhaus K."/>
            <person name="Huegler M."/>
        </authorList>
    </citation>
    <scope>NUCLEOTIDE SEQUENCE</scope>
    <source>
        <strain evidence="4">TZW15</strain>
    </source>
</reference>
<proteinExistence type="inferred from homology"/>
<dbReference type="HAMAP" id="MF_04158">
    <property type="entry name" value="Antitermination_lambda"/>
    <property type="match status" value="1"/>
</dbReference>
<protein>
    <submittedName>
        <fullName evidence="4">Antitermination protein</fullName>
    </submittedName>
</protein>
<dbReference type="RefSeq" id="WP_202665964.1">
    <property type="nucleotide sequence ID" value="NZ_JAENMR010000006.1"/>
</dbReference>
<dbReference type="InterPro" id="IPR036410">
    <property type="entry name" value="HSP_DnaJ_Cys-rich_dom_sf"/>
</dbReference>
<dbReference type="EMBL" id="JAENMS010000006">
    <property type="protein sequence ID" value="MBL5935463.1"/>
    <property type="molecule type" value="Genomic_DNA"/>
</dbReference>
<dbReference type="SUPFAM" id="SSF57938">
    <property type="entry name" value="DnaJ/Hsp40 cysteine-rich domain"/>
    <property type="match status" value="1"/>
</dbReference>
<dbReference type="Gene3D" id="1.10.274.110">
    <property type="match status" value="2"/>
</dbReference>
<evidence type="ECO:0000256" key="3">
    <source>
        <dbReference type="ARBA" id="ARBA00023163"/>
    </source>
</evidence>
<sequence length="271" mass="29703">MNLESLPKFYSPKSPKLDDSTPATGSDALTITDVMAAQGMVQSRAELGFSAFLGKVGISVSDREKAICLLAEYALTRCDSVAALRKLDDAVKPEIMRILATFAFEDYSRSAASVKTCDCCHGRGFIEADVFSMKSHYTMRLPQWAKDLRQSPSDFEVKRQVKEVVHVLCKPCKGKGIVSTACNDCRGRGMAINKEKSDAQGVPVLDDCQRCGGRGYERVPSTEAFRAICAVTSAITLDTWKKSVKKFYDSLAVMLSIEESEANVILQAVTR</sequence>
<dbReference type="InterPro" id="IPR003222">
    <property type="entry name" value="Antitermntn"/>
</dbReference>
<accession>A0AAP2AEN3</accession>
<name>A0AAP2AEN3_LELAM</name>
<dbReference type="Pfam" id="PF03589">
    <property type="entry name" value="Antiterm"/>
    <property type="match status" value="2"/>
</dbReference>
<dbReference type="Proteomes" id="UP000653275">
    <property type="component" value="Unassembled WGS sequence"/>
</dbReference>
<keyword evidence="3" id="KW-0804">Transcription</keyword>